<dbReference type="Gene3D" id="3.40.50.720">
    <property type="entry name" value="NAD(P)-binding Rossmann-like Domain"/>
    <property type="match status" value="1"/>
</dbReference>
<dbReference type="GO" id="GO:0005737">
    <property type="term" value="C:cytoplasm"/>
    <property type="evidence" value="ECO:0007669"/>
    <property type="project" value="TreeGrafter"/>
</dbReference>
<dbReference type="Pfam" id="PF01370">
    <property type="entry name" value="Epimerase"/>
    <property type="match status" value="1"/>
</dbReference>
<dbReference type="InterPro" id="IPR001509">
    <property type="entry name" value="Epimerase_deHydtase"/>
</dbReference>
<accession>A0AAW0BLF9</accession>
<dbReference type="PANTHER" id="PTHR48079:SF6">
    <property type="entry name" value="NAD(P)-BINDING DOMAIN-CONTAINING PROTEIN-RELATED"/>
    <property type="match status" value="1"/>
</dbReference>
<protein>
    <recommendedName>
        <fullName evidence="1">NAD-dependent epimerase/dehydratase domain-containing protein</fullName>
    </recommendedName>
</protein>
<dbReference type="GO" id="GO:0004029">
    <property type="term" value="F:aldehyde dehydrogenase (NAD+) activity"/>
    <property type="evidence" value="ECO:0007669"/>
    <property type="project" value="TreeGrafter"/>
</dbReference>
<evidence type="ECO:0000313" key="3">
    <source>
        <dbReference type="Proteomes" id="UP001383192"/>
    </source>
</evidence>
<dbReference type="AlphaFoldDB" id="A0AAW0BLF9"/>
<name>A0AAW0BLF9_9AGAR</name>
<dbReference type="EMBL" id="JAYKXP010000099">
    <property type="protein sequence ID" value="KAK7026873.1"/>
    <property type="molecule type" value="Genomic_DNA"/>
</dbReference>
<evidence type="ECO:0000259" key="1">
    <source>
        <dbReference type="Pfam" id="PF01370"/>
    </source>
</evidence>
<comment type="caution">
    <text evidence="2">The sequence shown here is derived from an EMBL/GenBank/DDBJ whole genome shotgun (WGS) entry which is preliminary data.</text>
</comment>
<evidence type="ECO:0000313" key="2">
    <source>
        <dbReference type="EMBL" id="KAK7026873.1"/>
    </source>
</evidence>
<reference evidence="2 3" key="1">
    <citation type="submission" date="2024-01" db="EMBL/GenBank/DDBJ databases">
        <title>A draft genome for a cacao thread blight-causing isolate of Paramarasmius palmivorus.</title>
        <authorList>
            <person name="Baruah I.K."/>
            <person name="Bukari Y."/>
            <person name="Amoako-Attah I."/>
            <person name="Meinhardt L.W."/>
            <person name="Bailey B.A."/>
            <person name="Cohen S.P."/>
        </authorList>
    </citation>
    <scope>NUCLEOTIDE SEQUENCE [LARGE SCALE GENOMIC DNA]</scope>
    <source>
        <strain evidence="2 3">GH-12</strain>
    </source>
</reference>
<proteinExistence type="predicted"/>
<dbReference type="PANTHER" id="PTHR48079">
    <property type="entry name" value="PROTEIN YEEZ"/>
    <property type="match status" value="1"/>
</dbReference>
<gene>
    <name evidence="2" type="ORF">VNI00_015415</name>
</gene>
<dbReference type="Proteomes" id="UP001383192">
    <property type="component" value="Unassembled WGS sequence"/>
</dbReference>
<dbReference type="InterPro" id="IPR036291">
    <property type="entry name" value="NAD(P)-bd_dom_sf"/>
</dbReference>
<dbReference type="InterPro" id="IPR051783">
    <property type="entry name" value="NAD(P)-dependent_oxidoreduct"/>
</dbReference>
<feature type="domain" description="NAD-dependent epimerase/dehydratase" evidence="1">
    <location>
        <begin position="5"/>
        <end position="88"/>
    </location>
</feature>
<organism evidence="2 3">
    <name type="scientific">Paramarasmius palmivorus</name>
    <dbReference type="NCBI Taxonomy" id="297713"/>
    <lineage>
        <taxon>Eukaryota</taxon>
        <taxon>Fungi</taxon>
        <taxon>Dikarya</taxon>
        <taxon>Basidiomycota</taxon>
        <taxon>Agaricomycotina</taxon>
        <taxon>Agaricomycetes</taxon>
        <taxon>Agaricomycetidae</taxon>
        <taxon>Agaricales</taxon>
        <taxon>Marasmiineae</taxon>
        <taxon>Marasmiaceae</taxon>
        <taxon>Paramarasmius</taxon>
    </lineage>
</organism>
<keyword evidence="3" id="KW-1185">Reference proteome</keyword>
<sequence length="355" mass="38985">MDLRVFILGATGYIGSQFLFDLSRSGTAKRLHIRALVRALTPEKEAQLKEICSSLQPVEGSLKDEDLIQEEASQADLVVNCANNSDWPSIRSILAGLEKRSSQQPGNPPLYIHISGIGIISDNCRGEAVEFKEYTDVDLRLEDLPKTNVHMDCDIAVVQAGTRKENPVRTIMIFPGWVYGVGEGIQKITVAYRTFLELANKAGFVGTWGKGLNGISNIHVKDVSSAMLVLLDAALDRKVGAVGAGADNLYFVTSSEKVILYHELMAKLGDIMYHEGAVKSPGSRPFPDEVVAPFGEVGWSMLGGNERARSDRLANLGWEPVETRKKPVLESLPEEVVVILKEMRSKDHIVEETPK</sequence>
<dbReference type="SUPFAM" id="SSF51735">
    <property type="entry name" value="NAD(P)-binding Rossmann-fold domains"/>
    <property type="match status" value="1"/>
</dbReference>